<protein>
    <submittedName>
        <fullName evidence="2">Uncharacterized protein</fullName>
    </submittedName>
</protein>
<name>A0A380FF02_STAGA</name>
<evidence type="ECO:0000313" key="2">
    <source>
        <dbReference type="EMBL" id="SUM31991.1"/>
    </source>
</evidence>
<proteinExistence type="predicted"/>
<evidence type="ECO:0000313" key="3">
    <source>
        <dbReference type="Proteomes" id="UP000255277"/>
    </source>
</evidence>
<dbReference type="EMBL" id="UHDK01000001">
    <property type="protein sequence ID" value="SUM31991.1"/>
    <property type="molecule type" value="Genomic_DNA"/>
</dbReference>
<gene>
    <name evidence="2" type="ORF">NCTC12195_01428</name>
</gene>
<accession>A0A380FF02</accession>
<reference evidence="2 3" key="1">
    <citation type="submission" date="2018-06" db="EMBL/GenBank/DDBJ databases">
        <authorList>
            <consortium name="Pathogen Informatics"/>
            <person name="Doyle S."/>
        </authorList>
    </citation>
    <scope>NUCLEOTIDE SEQUENCE [LARGE SCALE GENOMIC DNA]</scope>
    <source>
        <strain evidence="2 3">NCTC12195</strain>
    </source>
</reference>
<evidence type="ECO:0000256" key="1">
    <source>
        <dbReference type="SAM" id="MobiDB-lite"/>
    </source>
</evidence>
<dbReference type="AlphaFoldDB" id="A0A380FF02"/>
<feature type="compositionally biased region" description="Acidic residues" evidence="1">
    <location>
        <begin position="9"/>
        <end position="19"/>
    </location>
</feature>
<dbReference type="Proteomes" id="UP000255277">
    <property type="component" value="Unassembled WGS sequence"/>
</dbReference>
<organism evidence="2 3">
    <name type="scientific">Staphylococcus gallinarum</name>
    <dbReference type="NCBI Taxonomy" id="1293"/>
    <lineage>
        <taxon>Bacteria</taxon>
        <taxon>Bacillati</taxon>
        <taxon>Bacillota</taxon>
        <taxon>Bacilli</taxon>
        <taxon>Bacillales</taxon>
        <taxon>Staphylococcaceae</taxon>
        <taxon>Staphylococcus</taxon>
    </lineage>
</organism>
<feature type="region of interest" description="Disordered" evidence="1">
    <location>
        <begin position="1"/>
        <end position="20"/>
    </location>
</feature>
<sequence length="46" mass="5269">MKLKQLEAEPIENDGDGDIENYPCKELQFETYGFRRGSITNGSFRA</sequence>